<dbReference type="eggNOG" id="arCOG12268">
    <property type="taxonomic scope" value="Archaea"/>
</dbReference>
<evidence type="ECO:0000313" key="2">
    <source>
        <dbReference type="Proteomes" id="UP000002573"/>
    </source>
</evidence>
<dbReference type="HOGENOM" id="CLU_1567231_0_0_2"/>
<dbReference type="EMBL" id="CP002051">
    <property type="protein sequence ID" value="ADI32339.1"/>
    <property type="molecule type" value="Genomic_DNA"/>
</dbReference>
<reference evidence="2" key="1">
    <citation type="submission" date="2010-05" db="EMBL/GenBank/DDBJ databases">
        <title>Complete sequence of Staphylothermus hellenicus DSM 12710.</title>
        <authorList>
            <consortium name="US DOE Joint Genome Institute"/>
            <person name="Lucas S."/>
            <person name="Copeland A."/>
            <person name="Lapidus A."/>
            <person name="Cheng J.-F."/>
            <person name="Bruce D."/>
            <person name="Goodwin L."/>
            <person name="Pitluck S."/>
            <person name="Davenport K."/>
            <person name="Detter J.C."/>
            <person name="Han C."/>
            <person name="Tapia R."/>
            <person name="Larimer F."/>
            <person name="Land M."/>
            <person name="Hauser L."/>
            <person name="Kyrpides N."/>
            <person name="Mikhailova N."/>
            <person name="Anderson I.J."/>
            <person name="Woyke T."/>
        </authorList>
    </citation>
    <scope>NUCLEOTIDE SEQUENCE [LARGE SCALE GENOMIC DNA]</scope>
    <source>
        <strain evidence="2">DSM 12710 / JCM 10830 / BK20S6-10-b1 / P8</strain>
    </source>
</reference>
<dbReference type="STRING" id="591019.Shell_1241"/>
<evidence type="ECO:0008006" key="3">
    <source>
        <dbReference type="Google" id="ProtNLM"/>
    </source>
</evidence>
<sequence>MIDIVIVAEKSYFIDVGKVVKFLNTIKSRILNRDMIRLGLVVFSKWAAPFMDLTTDFYRVDKIYESIPVVKGRPEPALGLYEAGDMLIDFDEGLGNEKVLVLISSLTVKPRIPLRLAIIFLESLHVNLYLLTTSRRKPKWLSELPENIVKNVFILRDHNMDKIVRNIFSY</sequence>
<proteinExistence type="predicted"/>
<dbReference type="AlphaFoldDB" id="D7D993"/>
<dbReference type="InterPro" id="IPR036465">
    <property type="entry name" value="vWFA_dom_sf"/>
</dbReference>
<dbReference type="Proteomes" id="UP000002573">
    <property type="component" value="Chromosome"/>
</dbReference>
<dbReference type="KEGG" id="shc:Shell_1241"/>
<dbReference type="RefSeq" id="WP_013143537.1">
    <property type="nucleotide sequence ID" value="NC_014205.1"/>
</dbReference>
<dbReference type="SUPFAM" id="SSF53300">
    <property type="entry name" value="vWA-like"/>
    <property type="match status" value="1"/>
</dbReference>
<organism evidence="1 2">
    <name type="scientific">Staphylothermus hellenicus (strain DSM 12710 / JCM 10830 / BK20S6-10-b1 / P8)</name>
    <dbReference type="NCBI Taxonomy" id="591019"/>
    <lineage>
        <taxon>Archaea</taxon>
        <taxon>Thermoproteota</taxon>
        <taxon>Thermoprotei</taxon>
        <taxon>Desulfurococcales</taxon>
        <taxon>Desulfurococcaceae</taxon>
        <taxon>Staphylothermus</taxon>
    </lineage>
</organism>
<dbReference type="Gene3D" id="3.40.50.410">
    <property type="entry name" value="von Willebrand factor, type A domain"/>
    <property type="match status" value="1"/>
</dbReference>
<name>D7D993_STAHD</name>
<accession>D7D993</accession>
<evidence type="ECO:0000313" key="1">
    <source>
        <dbReference type="EMBL" id="ADI32339.1"/>
    </source>
</evidence>
<reference evidence="1 2" key="2">
    <citation type="journal article" date="2011" name="Stand. Genomic Sci.">
        <title>Complete genome sequence of Staphylothermus hellenicus P8.</title>
        <authorList>
            <person name="Anderson I."/>
            <person name="Wirth R."/>
            <person name="Lucas S."/>
            <person name="Copeland A."/>
            <person name="Lapidus A."/>
            <person name="Cheng J.F."/>
            <person name="Goodwin L."/>
            <person name="Pitluck S."/>
            <person name="Davenport K."/>
            <person name="Detter J.C."/>
            <person name="Han C."/>
            <person name="Tapia R."/>
            <person name="Land M."/>
            <person name="Hauser L."/>
            <person name="Pati A."/>
            <person name="Mikhailova N."/>
            <person name="Woyke T."/>
            <person name="Klenk H.P."/>
            <person name="Kyrpides N."/>
            <person name="Ivanova N."/>
        </authorList>
    </citation>
    <scope>NUCLEOTIDE SEQUENCE [LARGE SCALE GENOMIC DNA]</scope>
    <source>
        <strain evidence="2">DSM 12710 / JCM 10830 / BK20S6-10-b1 / P8</strain>
    </source>
</reference>
<gene>
    <name evidence="1" type="ordered locus">Shell_1241</name>
</gene>
<keyword evidence="2" id="KW-1185">Reference proteome</keyword>
<protein>
    <recommendedName>
        <fullName evidence="3">VWFA domain-containing protein</fullName>
    </recommendedName>
</protein>
<dbReference type="GeneID" id="9234530"/>